<organism evidence="8 9">
    <name type="scientific">Candidatus Enterococcus murrayae</name>
    <dbReference type="NCBI Taxonomy" id="2815321"/>
    <lineage>
        <taxon>Bacteria</taxon>
        <taxon>Bacillati</taxon>
        <taxon>Bacillota</taxon>
        <taxon>Bacilli</taxon>
        <taxon>Lactobacillales</taxon>
        <taxon>Enterococcaceae</taxon>
        <taxon>Enterococcus</taxon>
    </lineage>
</organism>
<dbReference type="InterPro" id="IPR023865">
    <property type="entry name" value="Aliphatic_acid_kinase_CS"/>
</dbReference>
<evidence type="ECO:0000313" key="9">
    <source>
        <dbReference type="Proteomes" id="UP000664495"/>
    </source>
</evidence>
<comment type="subcellular location">
    <subcellularLocation>
        <location evidence="6">Cytoplasm</location>
    </subcellularLocation>
</comment>
<comment type="subunit">
    <text evidence="6">Homodimer.</text>
</comment>
<evidence type="ECO:0000256" key="4">
    <source>
        <dbReference type="ARBA" id="ARBA00022777"/>
    </source>
</evidence>
<comment type="catalytic activity">
    <reaction evidence="6">
        <text>acetate + ATP = acetyl phosphate + ADP</text>
        <dbReference type="Rhea" id="RHEA:11352"/>
        <dbReference type="ChEBI" id="CHEBI:22191"/>
        <dbReference type="ChEBI" id="CHEBI:30089"/>
        <dbReference type="ChEBI" id="CHEBI:30616"/>
        <dbReference type="ChEBI" id="CHEBI:456216"/>
        <dbReference type="EC" id="2.7.2.1"/>
    </reaction>
</comment>
<evidence type="ECO:0000256" key="2">
    <source>
        <dbReference type="ARBA" id="ARBA00022679"/>
    </source>
</evidence>
<name>A0ABS3HMW3_9ENTE</name>
<keyword evidence="6" id="KW-0479">Metal-binding</keyword>
<keyword evidence="6" id="KW-0460">Magnesium</keyword>
<comment type="similarity">
    <text evidence="1 6 7">Belongs to the acetokinase family.</text>
</comment>
<comment type="function">
    <text evidence="6">Catalyzes the formation of acetyl phosphate from acetate and ATP. Can also catalyze the reverse reaction.</text>
</comment>
<gene>
    <name evidence="6" type="primary">ackA</name>
    <name evidence="8" type="ORF">JZO85_21210</name>
</gene>
<feature type="active site" description="Proton donor/acceptor" evidence="6">
    <location>
        <position position="147"/>
    </location>
</feature>
<dbReference type="CDD" id="cd24010">
    <property type="entry name" value="ASKHA_NBD_AcK_PK"/>
    <property type="match status" value="1"/>
</dbReference>
<dbReference type="PANTHER" id="PTHR21060:SF15">
    <property type="entry name" value="ACETATE KINASE-RELATED"/>
    <property type="match status" value="1"/>
</dbReference>
<evidence type="ECO:0000256" key="6">
    <source>
        <dbReference type="HAMAP-Rule" id="MF_00020"/>
    </source>
</evidence>
<dbReference type="PIRSF" id="PIRSF000722">
    <property type="entry name" value="Acetate_prop_kin"/>
    <property type="match status" value="1"/>
</dbReference>
<keyword evidence="9" id="KW-1185">Reference proteome</keyword>
<dbReference type="RefSeq" id="WP_207110513.1">
    <property type="nucleotide sequence ID" value="NZ_JAFLVR010000072.1"/>
</dbReference>
<dbReference type="EC" id="2.7.2.1" evidence="6"/>
<dbReference type="InterPro" id="IPR000890">
    <property type="entry name" value="Aliphatic_acid_kin_short-chain"/>
</dbReference>
<evidence type="ECO:0000256" key="3">
    <source>
        <dbReference type="ARBA" id="ARBA00022741"/>
    </source>
</evidence>
<comment type="cofactor">
    <cofactor evidence="6">
        <name>Mg(2+)</name>
        <dbReference type="ChEBI" id="CHEBI:18420"/>
    </cofactor>
    <cofactor evidence="6">
        <name>Mn(2+)</name>
        <dbReference type="ChEBI" id="CHEBI:29035"/>
    </cofactor>
    <text evidence="6">Mg(2+). Can also accept Mn(2+).</text>
</comment>
<feature type="binding site" evidence="6">
    <location>
        <begin position="283"/>
        <end position="285"/>
    </location>
    <ligand>
        <name>ATP</name>
        <dbReference type="ChEBI" id="CHEBI:30616"/>
    </ligand>
</feature>
<feature type="binding site" evidence="6">
    <location>
        <position position="385"/>
    </location>
    <ligand>
        <name>Mg(2+)</name>
        <dbReference type="ChEBI" id="CHEBI:18420"/>
    </ligand>
</feature>
<accession>A0ABS3HMW3</accession>
<dbReference type="PROSITE" id="PS01076">
    <property type="entry name" value="ACETATE_KINASE_2"/>
    <property type="match status" value="1"/>
</dbReference>
<comment type="caution">
    <text evidence="8">The sequence shown here is derived from an EMBL/GenBank/DDBJ whole genome shotgun (WGS) entry which is preliminary data.</text>
</comment>
<feature type="site" description="Transition state stabilizer" evidence="6">
    <location>
        <position position="179"/>
    </location>
</feature>
<sequence length="398" mass="43711">MSKTIAINAGSSSLKWQLYQMPEESVIAKGIVERIGLNDSIFTIKYGDGQKFEQILDIKDHEVAVQMLLDQLLELKIIASFDEITGVGHRVVAGGEYFKDSVLIDDDVLAKIEELSEFAPLHNPANAMGIKAFRHILPNVTSVAVFDTSFHATMPATNFLYSIPKEYYDNYSARKYGFHGTSHRYVSERAAKLLGKPIEETKIITAHIGNGGSVTAVEGGKSVDTSMGFTPLAGLTMGTRAGDIDASLLPYLMEKAGIKDINEMIDVLNKKSGVLGLTGISSDMRDIETGAEEGNEDAILALDIYCDRIRKYIAQYISVMNGVDAIVFTAGVGENADPVRRMVLENMTWFGIEIDEGINKSIHGKEAELSTENSRVKVYVIPTDEEVMIARDVERLSK</sequence>
<dbReference type="InterPro" id="IPR043129">
    <property type="entry name" value="ATPase_NBD"/>
</dbReference>
<dbReference type="PANTHER" id="PTHR21060">
    <property type="entry name" value="ACETATE KINASE"/>
    <property type="match status" value="1"/>
</dbReference>
<dbReference type="GO" id="GO:0016301">
    <property type="term" value="F:kinase activity"/>
    <property type="evidence" value="ECO:0007669"/>
    <property type="project" value="UniProtKB-KW"/>
</dbReference>
<keyword evidence="6" id="KW-0963">Cytoplasm</keyword>
<dbReference type="Pfam" id="PF00871">
    <property type="entry name" value="Acetate_kinase"/>
    <property type="match status" value="1"/>
</dbReference>
<evidence type="ECO:0000256" key="5">
    <source>
        <dbReference type="ARBA" id="ARBA00022840"/>
    </source>
</evidence>
<evidence type="ECO:0000256" key="7">
    <source>
        <dbReference type="RuleBase" id="RU003835"/>
    </source>
</evidence>
<feature type="binding site" evidence="6">
    <location>
        <position position="15"/>
    </location>
    <ligand>
        <name>ATP</name>
        <dbReference type="ChEBI" id="CHEBI:30616"/>
    </ligand>
</feature>
<feature type="binding site" evidence="6">
    <location>
        <position position="90"/>
    </location>
    <ligand>
        <name>substrate</name>
    </ligand>
</feature>
<dbReference type="EMBL" id="JAFLVR010000072">
    <property type="protein sequence ID" value="MBO0454790.1"/>
    <property type="molecule type" value="Genomic_DNA"/>
</dbReference>
<dbReference type="PROSITE" id="PS01075">
    <property type="entry name" value="ACETATE_KINASE_1"/>
    <property type="match status" value="1"/>
</dbReference>
<feature type="binding site" evidence="6">
    <location>
        <position position="8"/>
    </location>
    <ligand>
        <name>Mg(2+)</name>
        <dbReference type="ChEBI" id="CHEBI:18420"/>
    </ligand>
</feature>
<keyword evidence="2 6" id="KW-0808">Transferase</keyword>
<dbReference type="PRINTS" id="PR00471">
    <property type="entry name" value="ACETATEKNASE"/>
</dbReference>
<dbReference type="InterPro" id="IPR004372">
    <property type="entry name" value="Ac/propionate_kinase"/>
</dbReference>
<protein>
    <recommendedName>
        <fullName evidence="6">Acetate kinase</fullName>
        <ecNumber evidence="6">2.7.2.1</ecNumber>
    </recommendedName>
    <alternativeName>
        <fullName evidence="6">Acetokinase</fullName>
    </alternativeName>
</protein>
<evidence type="ECO:0000256" key="1">
    <source>
        <dbReference type="ARBA" id="ARBA00008748"/>
    </source>
</evidence>
<comment type="pathway">
    <text evidence="6">Metabolic intermediate biosynthesis; acetyl-CoA biosynthesis; acetyl-CoA from acetate: step 1/2.</text>
</comment>
<feature type="site" description="Transition state stabilizer" evidence="6">
    <location>
        <position position="240"/>
    </location>
</feature>
<reference evidence="8 9" key="1">
    <citation type="submission" date="2021-03" db="EMBL/GenBank/DDBJ databases">
        <title>Enterococcal diversity collection.</title>
        <authorList>
            <person name="Gilmore M.S."/>
            <person name="Schwartzman J."/>
            <person name="Van Tyne D."/>
            <person name="Martin M."/>
            <person name="Earl A.M."/>
            <person name="Manson A.L."/>
            <person name="Straub T."/>
            <person name="Salamzade R."/>
            <person name="Saavedra J."/>
            <person name="Lebreton F."/>
            <person name="Prichula J."/>
            <person name="Schaufler K."/>
            <person name="Gaca A."/>
            <person name="Sgardioli B."/>
            <person name="Wagenaar J."/>
            <person name="Strong T."/>
        </authorList>
    </citation>
    <scope>NUCLEOTIDE SEQUENCE [LARGE SCALE GENOMIC DNA]</scope>
    <source>
        <strain evidence="8 9">MJM16</strain>
    </source>
</reference>
<keyword evidence="4 6" id="KW-0418">Kinase</keyword>
<feature type="binding site" evidence="6">
    <location>
        <begin position="207"/>
        <end position="211"/>
    </location>
    <ligand>
        <name>ATP</name>
        <dbReference type="ChEBI" id="CHEBI:30616"/>
    </ligand>
</feature>
<dbReference type="HAMAP" id="MF_00020">
    <property type="entry name" value="Acetate_kinase"/>
    <property type="match status" value="1"/>
</dbReference>
<dbReference type="Gene3D" id="3.30.420.40">
    <property type="match status" value="2"/>
</dbReference>
<evidence type="ECO:0000313" key="8">
    <source>
        <dbReference type="EMBL" id="MBO0454790.1"/>
    </source>
</evidence>
<dbReference type="SUPFAM" id="SSF53067">
    <property type="entry name" value="Actin-like ATPase domain"/>
    <property type="match status" value="2"/>
</dbReference>
<feature type="binding site" evidence="6">
    <location>
        <begin position="331"/>
        <end position="335"/>
    </location>
    <ligand>
        <name>ATP</name>
        <dbReference type="ChEBI" id="CHEBI:30616"/>
    </ligand>
</feature>
<keyword evidence="3 6" id="KW-0547">Nucleotide-binding</keyword>
<dbReference type="Proteomes" id="UP000664495">
    <property type="component" value="Unassembled WGS sequence"/>
</dbReference>
<dbReference type="NCBIfam" id="TIGR00016">
    <property type="entry name" value="ackA"/>
    <property type="match status" value="1"/>
</dbReference>
<keyword evidence="5 6" id="KW-0067">ATP-binding</keyword>
<proteinExistence type="inferred from homology"/>